<gene>
    <name evidence="1" type="ORF">NF867_01540</name>
</gene>
<dbReference type="RefSeq" id="WP_252585782.1">
    <property type="nucleotide sequence ID" value="NZ_JAMWYS010000006.1"/>
</dbReference>
<name>A0A9X2EZX9_9SPHI</name>
<dbReference type="AlphaFoldDB" id="A0A9X2EZX9"/>
<accession>A0A9X2EZX9</accession>
<keyword evidence="2" id="KW-1185">Reference proteome</keyword>
<organism evidence="1 2">
    <name type="scientific">Solitalea agri</name>
    <dbReference type="NCBI Taxonomy" id="2953739"/>
    <lineage>
        <taxon>Bacteria</taxon>
        <taxon>Pseudomonadati</taxon>
        <taxon>Bacteroidota</taxon>
        <taxon>Sphingobacteriia</taxon>
        <taxon>Sphingobacteriales</taxon>
        <taxon>Sphingobacteriaceae</taxon>
        <taxon>Solitalea</taxon>
    </lineage>
</organism>
<evidence type="ECO:0000313" key="1">
    <source>
        <dbReference type="EMBL" id="MCO4291545.1"/>
    </source>
</evidence>
<reference evidence="1" key="1">
    <citation type="submission" date="2022-06" db="EMBL/GenBank/DDBJ databases">
        <title>Solitalea sp. MAHUQ-68 isolated from rhizospheric soil.</title>
        <authorList>
            <person name="Huq M.A."/>
        </authorList>
    </citation>
    <scope>NUCLEOTIDE SEQUENCE</scope>
    <source>
        <strain evidence="1">MAHUQ-68</strain>
    </source>
</reference>
<evidence type="ECO:0000313" key="2">
    <source>
        <dbReference type="Proteomes" id="UP001155182"/>
    </source>
</evidence>
<protein>
    <submittedName>
        <fullName evidence="1">Uncharacterized protein</fullName>
    </submittedName>
</protein>
<dbReference type="EMBL" id="JAMWYS010000006">
    <property type="protein sequence ID" value="MCO4291545.1"/>
    <property type="molecule type" value="Genomic_DNA"/>
</dbReference>
<proteinExistence type="predicted"/>
<sequence>MTPKKNKISIADAKEMINRYRNNAQKHVKGIKLPNSIDFDRETVKNILSTGDCQGVRAYFTETEDNQVQLVLVGYDANDTDILPQATTESSSTALKVSAASASLDGPIRICPPDCTKKDPLTQ</sequence>
<dbReference type="Proteomes" id="UP001155182">
    <property type="component" value="Unassembled WGS sequence"/>
</dbReference>
<comment type="caution">
    <text evidence="1">The sequence shown here is derived from an EMBL/GenBank/DDBJ whole genome shotgun (WGS) entry which is preliminary data.</text>
</comment>